<dbReference type="EMBL" id="BNCQ01000007">
    <property type="protein sequence ID" value="GIL99896.1"/>
    <property type="molecule type" value="Genomic_DNA"/>
</dbReference>
<sequence>MSGGLPRSSFLGGIAGPFAARPNRHHTHQTHGVILLAAEMDRGSLHRCIHRGISHPSNSSLPKRHRVRSIVRTLVEAPSFIRHLKYVRIHGCTDVWHRYQIYMVYYSPFV</sequence>
<name>A0A8J4DEW4_9CHLO</name>
<accession>A0A8J4DEW4</accession>
<evidence type="ECO:0000313" key="2">
    <source>
        <dbReference type="Proteomes" id="UP000722791"/>
    </source>
</evidence>
<dbReference type="OrthoDB" id="4062651at2759"/>
<reference evidence="1" key="1">
    <citation type="journal article" date="2021" name="Proc. Natl. Acad. Sci. U.S.A.">
        <title>Three genomes in the algal genus Volvox reveal the fate of a haploid sex-determining region after a transition to homothallism.</title>
        <authorList>
            <person name="Yamamoto K."/>
            <person name="Hamaji T."/>
            <person name="Kawai-Toyooka H."/>
            <person name="Matsuzaki R."/>
            <person name="Takahashi F."/>
            <person name="Nishimura Y."/>
            <person name="Kawachi M."/>
            <person name="Noguchi H."/>
            <person name="Minakuchi Y."/>
            <person name="Umen J.G."/>
            <person name="Toyoda A."/>
            <person name="Nozaki H."/>
        </authorList>
    </citation>
    <scope>NUCLEOTIDE SEQUENCE</scope>
    <source>
        <strain evidence="1">NIES-3785</strain>
    </source>
</reference>
<evidence type="ECO:0000313" key="1">
    <source>
        <dbReference type="EMBL" id="GIL99896.1"/>
    </source>
</evidence>
<dbReference type="AlphaFoldDB" id="A0A8J4DEW4"/>
<organism evidence="1 2">
    <name type="scientific">Volvox reticuliferus</name>
    <dbReference type="NCBI Taxonomy" id="1737510"/>
    <lineage>
        <taxon>Eukaryota</taxon>
        <taxon>Viridiplantae</taxon>
        <taxon>Chlorophyta</taxon>
        <taxon>core chlorophytes</taxon>
        <taxon>Chlorophyceae</taxon>
        <taxon>CS clade</taxon>
        <taxon>Chlamydomonadales</taxon>
        <taxon>Volvocaceae</taxon>
        <taxon>Volvox</taxon>
    </lineage>
</organism>
<protein>
    <submittedName>
        <fullName evidence="1">Uncharacterized protein</fullName>
    </submittedName>
</protein>
<proteinExistence type="predicted"/>
<dbReference type="Proteomes" id="UP000722791">
    <property type="component" value="Unassembled WGS sequence"/>
</dbReference>
<comment type="caution">
    <text evidence="1">The sequence shown here is derived from an EMBL/GenBank/DDBJ whole genome shotgun (WGS) entry which is preliminary data.</text>
</comment>
<gene>
    <name evidence="1" type="ORF">Vretimale_4943</name>
</gene>